<gene>
    <name evidence="1" type="ORF">EV650_7189</name>
</gene>
<reference evidence="1 2" key="1">
    <citation type="submission" date="2019-03" db="EMBL/GenBank/DDBJ databases">
        <title>Genomic Encyclopedia of Type Strains, Phase III (KMG-III): the genomes of soil and plant-associated and newly described type strains.</title>
        <authorList>
            <person name="Whitman W."/>
        </authorList>
    </citation>
    <scope>NUCLEOTIDE SEQUENCE [LARGE SCALE GENOMIC DNA]</scope>
    <source>
        <strain evidence="1 2">VKM Ac-2570</strain>
    </source>
</reference>
<keyword evidence="2" id="KW-1185">Reference proteome</keyword>
<dbReference type="EMBL" id="SODF01000003">
    <property type="protein sequence ID" value="TDW15699.1"/>
    <property type="molecule type" value="Genomic_DNA"/>
</dbReference>
<evidence type="ECO:0000313" key="2">
    <source>
        <dbReference type="Proteomes" id="UP000295447"/>
    </source>
</evidence>
<dbReference type="RefSeq" id="WP_134123534.1">
    <property type="nucleotide sequence ID" value="NZ_SODF01000003.1"/>
</dbReference>
<dbReference type="OrthoDB" id="3830127at2"/>
<accession>A0A4R7ZDS9</accession>
<sequence>MTQGYLCKHFSIGLPDNAEDQSLTALFRHVADTLADDDPISMDDMIAIGFNTELGDDAVYRGVFTIVFDDRDPDPTAPPLSPVSSLPRQ</sequence>
<name>A0A4R7ZDS9_9ACTN</name>
<evidence type="ECO:0000313" key="1">
    <source>
        <dbReference type="EMBL" id="TDW15699.1"/>
    </source>
</evidence>
<dbReference type="Proteomes" id="UP000295447">
    <property type="component" value="Unassembled WGS sequence"/>
</dbReference>
<proteinExistence type="predicted"/>
<dbReference type="AlphaFoldDB" id="A0A4R7ZDS9"/>
<protein>
    <submittedName>
        <fullName evidence="1">Uncharacterized protein</fullName>
    </submittedName>
</protein>
<organism evidence="1 2">
    <name type="scientific">Kribbella kalugense</name>
    <dbReference type="NCBI Taxonomy" id="2512221"/>
    <lineage>
        <taxon>Bacteria</taxon>
        <taxon>Bacillati</taxon>
        <taxon>Actinomycetota</taxon>
        <taxon>Actinomycetes</taxon>
        <taxon>Propionibacteriales</taxon>
        <taxon>Kribbellaceae</taxon>
        <taxon>Kribbella</taxon>
    </lineage>
</organism>
<comment type="caution">
    <text evidence="1">The sequence shown here is derived from an EMBL/GenBank/DDBJ whole genome shotgun (WGS) entry which is preliminary data.</text>
</comment>